<dbReference type="PRINTS" id="PR00237">
    <property type="entry name" value="GPCRRHODOPSN"/>
</dbReference>
<keyword evidence="9" id="KW-0297">G-protein coupled receptor</keyword>
<organism evidence="12 13">
    <name type="scientific">Alligator sinensis</name>
    <name type="common">Chinese alligator</name>
    <dbReference type="NCBI Taxonomy" id="38654"/>
    <lineage>
        <taxon>Eukaryota</taxon>
        <taxon>Metazoa</taxon>
        <taxon>Chordata</taxon>
        <taxon>Craniata</taxon>
        <taxon>Vertebrata</taxon>
        <taxon>Euteleostomi</taxon>
        <taxon>Archelosauria</taxon>
        <taxon>Archosauria</taxon>
        <taxon>Crocodylia</taxon>
        <taxon>Alligatoridae</taxon>
        <taxon>Alligatorinae</taxon>
        <taxon>Alligator</taxon>
    </lineage>
</organism>
<evidence type="ECO:0000256" key="3">
    <source>
        <dbReference type="ARBA" id="ARBA00022606"/>
    </source>
</evidence>
<feature type="transmembrane region" description="Helical" evidence="10">
    <location>
        <begin position="278"/>
        <end position="297"/>
    </location>
</feature>
<dbReference type="eggNOG" id="ENOG502SKKA">
    <property type="taxonomic scope" value="Eukaryota"/>
</dbReference>
<accession>A0A1U7SBD1</accession>
<feature type="transmembrane region" description="Helical" evidence="10">
    <location>
        <begin position="146"/>
        <end position="169"/>
    </location>
</feature>
<dbReference type="PROSITE" id="PS00237">
    <property type="entry name" value="G_PROTEIN_RECEP_F1_1"/>
    <property type="match status" value="1"/>
</dbReference>
<dbReference type="GeneID" id="102369309"/>
<evidence type="ECO:0000256" key="2">
    <source>
        <dbReference type="ARBA" id="ARBA00022475"/>
    </source>
</evidence>
<dbReference type="CDD" id="cd15225">
    <property type="entry name" value="7tmA_OR10A-like"/>
    <property type="match status" value="1"/>
</dbReference>
<keyword evidence="9" id="KW-0675">Receptor</keyword>
<dbReference type="Proteomes" id="UP000189705">
    <property type="component" value="Unplaced"/>
</dbReference>
<dbReference type="RefSeq" id="XP_006027546.1">
    <property type="nucleotide sequence ID" value="XM_006027484.2"/>
</dbReference>
<dbReference type="Pfam" id="PF13853">
    <property type="entry name" value="7tm_4"/>
    <property type="match status" value="1"/>
</dbReference>
<keyword evidence="4 9" id="KW-0812">Transmembrane</keyword>
<protein>
    <recommendedName>
        <fullName evidence="10">Olfactory receptor</fullName>
    </recommendedName>
</protein>
<dbReference type="PANTHER" id="PTHR26453">
    <property type="entry name" value="OLFACTORY RECEPTOR"/>
    <property type="match status" value="1"/>
</dbReference>
<sequence length="316" mass="35175">MNTYQEENQNLSSGFFIIGFSNTAHPLRLFFFALFCPMYMVTLIGNLLIVTLAVRDQALHTPMYFFLGSLSTVEVGYTLVIVPKMLAGFLMPGSRAISFWGCATQMYFFVALGGSECFLLVAMAYDRYVAICHPLHYASIMSWRACVQLLLASCAGGFTLSLGLTILVFQLPFCQSKCVNHVFCDIPAVLALACGDNFLNEMALLVACLLILIFPFLFILVSYSHILRVVIRSCSAEGRRKAFSTCASHLTVAVLHYGCATSMYIRPTASHSLEQDKLVSLIYINVTPLLYPAIYTLRNKDFSNALGRVLAWQRYA</sequence>
<feature type="domain" description="G-protein coupled receptors family 1 profile" evidence="11">
    <location>
        <begin position="45"/>
        <end position="295"/>
    </location>
</feature>
<dbReference type="InterPro" id="IPR017452">
    <property type="entry name" value="GPCR_Rhodpsn_7TM"/>
</dbReference>
<evidence type="ECO:0000313" key="13">
    <source>
        <dbReference type="RefSeq" id="XP_006027546.1"/>
    </source>
</evidence>
<feature type="transmembrane region" description="Helical" evidence="10">
    <location>
        <begin position="202"/>
        <end position="221"/>
    </location>
</feature>
<dbReference type="PROSITE" id="PS50262">
    <property type="entry name" value="G_PROTEIN_RECEP_F1_2"/>
    <property type="match status" value="1"/>
</dbReference>
<evidence type="ECO:0000256" key="4">
    <source>
        <dbReference type="ARBA" id="ARBA00022692"/>
    </source>
</evidence>
<feature type="transmembrane region" description="Helical" evidence="10">
    <location>
        <begin position="242"/>
        <end position="266"/>
    </location>
</feature>
<keyword evidence="6 10" id="KW-1133">Transmembrane helix</keyword>
<gene>
    <name evidence="13" type="primary">LOC102369309</name>
</gene>
<keyword evidence="5 10" id="KW-0552">Olfaction</keyword>
<dbReference type="InterPro" id="IPR000276">
    <property type="entry name" value="GPCR_Rhodpsn"/>
</dbReference>
<proteinExistence type="inferred from homology"/>
<keyword evidence="12" id="KW-1185">Reference proteome</keyword>
<dbReference type="FunFam" id="1.20.1070.10:FF:000001">
    <property type="entry name" value="Olfactory receptor"/>
    <property type="match status" value="1"/>
</dbReference>
<evidence type="ECO:0000256" key="1">
    <source>
        <dbReference type="ARBA" id="ARBA00004651"/>
    </source>
</evidence>
<dbReference type="InterPro" id="IPR000725">
    <property type="entry name" value="Olfact_rcpt"/>
</dbReference>
<evidence type="ECO:0000256" key="7">
    <source>
        <dbReference type="ARBA" id="ARBA00023136"/>
    </source>
</evidence>
<keyword evidence="8 9" id="KW-0807">Transducer</keyword>
<dbReference type="GO" id="GO:0005886">
    <property type="term" value="C:plasma membrane"/>
    <property type="evidence" value="ECO:0007669"/>
    <property type="project" value="UniProtKB-SubCell"/>
</dbReference>
<comment type="similarity">
    <text evidence="9">Belongs to the G-protein coupled receptor 1 family.</text>
</comment>
<dbReference type="AlphaFoldDB" id="A0A1U7SBD1"/>
<dbReference type="GO" id="GO:0004984">
    <property type="term" value="F:olfactory receptor activity"/>
    <property type="evidence" value="ECO:0007669"/>
    <property type="project" value="InterPro"/>
</dbReference>
<evidence type="ECO:0000256" key="5">
    <source>
        <dbReference type="ARBA" id="ARBA00022725"/>
    </source>
</evidence>
<dbReference type="GO" id="GO:0004930">
    <property type="term" value="F:G protein-coupled receptor activity"/>
    <property type="evidence" value="ECO:0007669"/>
    <property type="project" value="UniProtKB-KW"/>
</dbReference>
<dbReference type="PRINTS" id="PR00245">
    <property type="entry name" value="OLFACTORYR"/>
</dbReference>
<dbReference type="SUPFAM" id="SSF81321">
    <property type="entry name" value="Family A G protein-coupled receptor-like"/>
    <property type="match status" value="1"/>
</dbReference>
<name>A0A1U7SBD1_ALLSI</name>
<evidence type="ECO:0000256" key="9">
    <source>
        <dbReference type="RuleBase" id="RU000688"/>
    </source>
</evidence>
<evidence type="ECO:0000256" key="10">
    <source>
        <dbReference type="RuleBase" id="RU363047"/>
    </source>
</evidence>
<reference evidence="13" key="1">
    <citation type="submission" date="2025-08" db="UniProtKB">
        <authorList>
            <consortium name="RefSeq"/>
        </authorList>
    </citation>
    <scope>IDENTIFICATION</scope>
</reference>
<keyword evidence="2 10" id="KW-1003">Cell membrane</keyword>
<keyword evidence="7 10" id="KW-0472">Membrane</keyword>
<feature type="transmembrane region" description="Helical" evidence="10">
    <location>
        <begin position="29"/>
        <end position="52"/>
    </location>
</feature>
<feature type="transmembrane region" description="Helical" evidence="10">
    <location>
        <begin position="106"/>
        <end position="125"/>
    </location>
</feature>
<feature type="transmembrane region" description="Helical" evidence="10">
    <location>
        <begin position="64"/>
        <end position="86"/>
    </location>
</feature>
<evidence type="ECO:0000256" key="6">
    <source>
        <dbReference type="ARBA" id="ARBA00022989"/>
    </source>
</evidence>
<dbReference type="KEGG" id="asn:102369309"/>
<comment type="subcellular location">
    <subcellularLocation>
        <location evidence="1 10">Cell membrane</location>
        <topology evidence="1 10">Multi-pass membrane protein</topology>
    </subcellularLocation>
</comment>
<keyword evidence="3 10" id="KW-0716">Sensory transduction</keyword>
<evidence type="ECO:0000259" key="11">
    <source>
        <dbReference type="PROSITE" id="PS50262"/>
    </source>
</evidence>
<evidence type="ECO:0000313" key="12">
    <source>
        <dbReference type="Proteomes" id="UP000189705"/>
    </source>
</evidence>
<dbReference type="InParanoid" id="A0A1U7SBD1"/>
<dbReference type="Gene3D" id="1.20.1070.10">
    <property type="entry name" value="Rhodopsin 7-helix transmembrane proteins"/>
    <property type="match status" value="1"/>
</dbReference>
<evidence type="ECO:0000256" key="8">
    <source>
        <dbReference type="ARBA" id="ARBA00023224"/>
    </source>
</evidence>